<dbReference type="InterPro" id="IPR011035">
    <property type="entry name" value="Ribosomal_bL25/Gln-tRNA_synth"/>
</dbReference>
<dbReference type="NCBIfam" id="TIGR00731">
    <property type="entry name" value="bL25_bact_ctc"/>
    <property type="match status" value="1"/>
</dbReference>
<dbReference type="GO" id="GO:0008097">
    <property type="term" value="F:5S rRNA binding"/>
    <property type="evidence" value="ECO:0007669"/>
    <property type="project" value="InterPro"/>
</dbReference>
<evidence type="ECO:0000256" key="4">
    <source>
        <dbReference type="ARBA" id="ARBA00023274"/>
    </source>
</evidence>
<dbReference type="EMDB" id="EMD-27009"/>
<keyword evidence="13" id="KW-0002">3D-structure</keyword>
<evidence type="ECO:0000313" key="10">
    <source>
        <dbReference type="EMBL" id="PGF34803.1"/>
    </source>
</evidence>
<keyword evidence="2 5" id="KW-0694">RNA-binding</keyword>
<evidence type="ECO:0000256" key="5">
    <source>
        <dbReference type="HAMAP-Rule" id="MF_01334"/>
    </source>
</evidence>
<gene>
    <name evidence="5" type="primary">rplY</name>
    <name evidence="5" type="synonym">ctc</name>
    <name evidence="10" type="ORF">B1B09_04000</name>
    <name evidence="9" type="ORF">DXN06_05025</name>
</gene>
<dbReference type="AlphaFoldDB" id="A0A2B7IYF8"/>
<dbReference type="PANTHER" id="PTHR33284:SF1">
    <property type="entry name" value="RIBOSOMAL PROTEIN L25_GLN-TRNA SYNTHETASE, ANTI-CODON-BINDING DOMAIN-CONTAINING PROTEIN"/>
    <property type="match status" value="1"/>
</dbReference>
<keyword evidence="3 5" id="KW-0689">Ribosomal protein</keyword>
<dbReference type="PANTHER" id="PTHR33284">
    <property type="entry name" value="RIBOSOMAL PROTEIN L25/GLN-TRNA SYNTHETASE, ANTI-CODON-BINDING DOMAIN-CONTAINING PROTEIN"/>
    <property type="match status" value="1"/>
</dbReference>
<dbReference type="NCBIfam" id="NF004131">
    <property type="entry name" value="PRK05618.2-1"/>
    <property type="match status" value="1"/>
</dbReference>
<dbReference type="HAMAP" id="MF_01334">
    <property type="entry name" value="Ribosomal_bL25_CTC"/>
    <property type="match status" value="1"/>
</dbReference>
<evidence type="ECO:0000259" key="7">
    <source>
        <dbReference type="Pfam" id="PF01386"/>
    </source>
</evidence>
<dbReference type="InterPro" id="IPR020930">
    <property type="entry name" value="Ribosomal_uL5_bac-type"/>
</dbReference>
<keyword evidence="1 5" id="KW-0699">rRNA-binding</keyword>
<dbReference type="CDD" id="cd00495">
    <property type="entry name" value="Ribosomal_L25_TL5_CTC"/>
    <property type="match status" value="1"/>
</dbReference>
<evidence type="ECO:0000256" key="3">
    <source>
        <dbReference type="ARBA" id="ARBA00022980"/>
    </source>
</evidence>
<dbReference type="InterPro" id="IPR001021">
    <property type="entry name" value="Ribosomal_bL25_long"/>
</dbReference>
<dbReference type="Proteomes" id="UP000226191">
    <property type="component" value="Unassembled WGS sequence"/>
</dbReference>
<dbReference type="RefSeq" id="WP_002516656.1">
    <property type="nucleotide sequence ID" value="NZ_AP019664.1"/>
</dbReference>
<evidence type="ECO:0000256" key="1">
    <source>
        <dbReference type="ARBA" id="ARBA00022730"/>
    </source>
</evidence>
<proteinExistence type="evidence at protein level"/>
<dbReference type="InterPro" id="IPR020057">
    <property type="entry name" value="Ribosomal_bL25_b-dom"/>
</dbReference>
<protein>
    <recommendedName>
        <fullName evidence="5">Large ribosomal subunit protein bL25</fullName>
    </recommendedName>
    <alternativeName>
        <fullName evidence="5">General stress protein CTC</fullName>
    </alternativeName>
</protein>
<reference evidence="13" key="3">
    <citation type="journal article" date="2024" name="J. Invest. Dermatol.">
        <title>Mechanistic Basis for the Translation Inhibition of Cutibacterium acnes by Clindamycin.</title>
        <authorList>
            <person name="Lomakin I.B."/>
            <person name="Devarkar S.C."/>
            <person name="Grada A."/>
            <person name="Bunick C.G."/>
        </authorList>
    </citation>
    <scope>STRUCTURE BY ELECTRON MICROSCOPY (2.53 ANGSTROMS)</scope>
</reference>
<dbReference type="Gene3D" id="2.170.120.20">
    <property type="entry name" value="Ribosomal protein L25, beta domain"/>
    <property type="match status" value="1"/>
</dbReference>
<evidence type="ECO:0000313" key="11">
    <source>
        <dbReference type="Proteomes" id="UP000226191"/>
    </source>
</evidence>
<dbReference type="InterPro" id="IPR020056">
    <property type="entry name" value="Rbsml_bL25/Gln-tRNA_synth_N"/>
</dbReference>
<dbReference type="InterPro" id="IPR037121">
    <property type="entry name" value="Ribosomal_bL25_C"/>
</dbReference>
<dbReference type="SUPFAM" id="SSF50715">
    <property type="entry name" value="Ribosomal protein L25-like"/>
    <property type="match status" value="1"/>
</dbReference>
<dbReference type="Gene3D" id="2.40.240.10">
    <property type="entry name" value="Ribosomal Protein L25, Chain P"/>
    <property type="match status" value="1"/>
</dbReference>
<dbReference type="InterPro" id="IPR029751">
    <property type="entry name" value="Ribosomal_L25_dom"/>
</dbReference>
<organism evidence="10 11">
    <name type="scientific">Cutibacterium acnes</name>
    <name type="common">Propionibacterium acnes</name>
    <dbReference type="NCBI Taxonomy" id="1747"/>
    <lineage>
        <taxon>Bacteria</taxon>
        <taxon>Bacillati</taxon>
        <taxon>Actinomycetota</taxon>
        <taxon>Actinomycetes</taxon>
        <taxon>Propionibacteriales</taxon>
        <taxon>Propionibacteriaceae</taxon>
        <taxon>Cutibacterium</taxon>
    </lineage>
</organism>
<dbReference type="Pfam" id="PF01386">
    <property type="entry name" value="Ribosomal_L25p"/>
    <property type="match status" value="1"/>
</dbReference>
<keyword evidence="4 5" id="KW-0687">Ribonucleoprotein</keyword>
<name>A0A2B7IYF8_CUTAC</name>
<sequence>MADIIHLKAEQRTEFGKGAARRIRRDDKVPAVMYGHDHDPIHVTLDGHATLLALRTENPLLSIEIEGQKPMLALPKDVQRDVLKGFVRHVDLLTVRRGEKVDVNVALRITGESAPGTIAMTEFNEIEVQADLLNIPEVIEIDVTGLEAGTTIYLGDLKLPEGTSLLGDAEDVAATVAFPETEPVEDEESAGEDAQGESEEKAAKE</sequence>
<dbReference type="Pfam" id="PF14693">
    <property type="entry name" value="Ribosomal_TL5_C"/>
    <property type="match status" value="1"/>
</dbReference>
<evidence type="ECO:0000313" key="12">
    <source>
        <dbReference type="Proteomes" id="UP000256621"/>
    </source>
</evidence>
<dbReference type="Proteomes" id="UP000256621">
    <property type="component" value="Chromosome"/>
</dbReference>
<comment type="similarity">
    <text evidence="5">Belongs to the bacterial ribosomal protein bL25 family. CTC subfamily.</text>
</comment>
<dbReference type="GeneID" id="92856518"/>
<accession>A0A2B7IYF8</accession>
<feature type="domain" description="Large ribosomal subunit protein bL25 beta" evidence="8">
    <location>
        <begin position="100"/>
        <end position="179"/>
    </location>
</feature>
<dbReference type="EMDB" id="EMD-45185"/>
<feature type="compositionally biased region" description="Acidic residues" evidence="6">
    <location>
        <begin position="182"/>
        <end position="197"/>
    </location>
</feature>
<dbReference type="OrthoDB" id="5242980at2"/>
<dbReference type="OMA" id="CLPADIP"/>
<dbReference type="EMDB" id="EMD-26959"/>
<dbReference type="SMR" id="A0A2B7IYF8"/>
<reference evidence="9 12" key="2">
    <citation type="submission" date="2018-08" db="EMBL/GenBank/DDBJ databases">
        <title>Genome sequencing of Cutibacterium acnes KCOM 1315.</title>
        <authorList>
            <person name="Kook J.-K."/>
            <person name="Park S.-N."/>
            <person name="Lim Y.K."/>
        </authorList>
    </citation>
    <scope>NUCLEOTIDE SEQUENCE [LARGE SCALE GENOMIC DNA]</scope>
    <source>
        <strain evidence="9 12">KCOM 1315</strain>
    </source>
</reference>
<dbReference type="EMBL" id="MVCE01000002">
    <property type="protein sequence ID" value="PGF34803.1"/>
    <property type="molecule type" value="Genomic_DNA"/>
</dbReference>
<feature type="domain" description="Large ribosomal subunit protein bL25 L25" evidence="7">
    <location>
        <begin position="7"/>
        <end position="92"/>
    </location>
</feature>
<evidence type="ECO:0007829" key="13">
    <source>
        <dbReference type="PDB" id="9C4G"/>
    </source>
</evidence>
<evidence type="ECO:0000256" key="2">
    <source>
        <dbReference type="ARBA" id="ARBA00022884"/>
    </source>
</evidence>
<reference evidence="10 11" key="1">
    <citation type="submission" date="2017-02" db="EMBL/GenBank/DDBJ databases">
        <title>Prevalence of linear plasmids in Cutibacterium acnes isolates obtained from cancerous prostatic tissue.</title>
        <authorList>
            <person name="Davidsson S."/>
            <person name="Bruggemann H."/>
        </authorList>
    </citation>
    <scope>NUCLEOTIDE SEQUENCE [LARGE SCALE GENOMIC DNA]</scope>
    <source>
        <strain evidence="10 11">11-78</strain>
    </source>
</reference>
<evidence type="ECO:0000259" key="8">
    <source>
        <dbReference type="Pfam" id="PF14693"/>
    </source>
</evidence>
<dbReference type="EMBL" id="CP031442">
    <property type="protein sequence ID" value="AXM06577.1"/>
    <property type="molecule type" value="Genomic_DNA"/>
</dbReference>
<dbReference type="GO" id="GO:0022625">
    <property type="term" value="C:cytosolic large ribosomal subunit"/>
    <property type="evidence" value="ECO:0007669"/>
    <property type="project" value="TreeGrafter"/>
</dbReference>
<evidence type="ECO:0000256" key="6">
    <source>
        <dbReference type="SAM" id="MobiDB-lite"/>
    </source>
</evidence>
<dbReference type="GO" id="GO:0006412">
    <property type="term" value="P:translation"/>
    <property type="evidence" value="ECO:0007669"/>
    <property type="project" value="UniProtKB-UniRule"/>
</dbReference>
<comment type="function">
    <text evidence="5">This is one of the proteins that binds to the 5S RNA in the ribosome where it forms part of the central protuberance.</text>
</comment>
<dbReference type="GO" id="GO:0003735">
    <property type="term" value="F:structural constituent of ribosome"/>
    <property type="evidence" value="ECO:0007669"/>
    <property type="project" value="InterPro"/>
</dbReference>
<feature type="region of interest" description="Disordered" evidence="6">
    <location>
        <begin position="178"/>
        <end position="205"/>
    </location>
</feature>
<dbReference type="PDB" id="9C4G">
    <property type="method" value="EM"/>
    <property type="resolution" value="2.53 A"/>
    <property type="chains" value="u=1-205"/>
</dbReference>
<evidence type="ECO:0000313" key="9">
    <source>
        <dbReference type="EMBL" id="AXM06577.1"/>
    </source>
</evidence>
<comment type="subunit">
    <text evidence="5">Part of the 50S ribosomal subunit; part of the 5S rRNA/L5/L18/L25 subcomplex. Contacts the 5S rRNA. Binds to the 5S rRNA independently of L5 and L18.</text>
</comment>